<gene>
    <name evidence="2" type="ORF">KBTEX_03203</name>
</gene>
<dbReference type="EMBL" id="MN079178">
    <property type="protein sequence ID" value="QEA06862.1"/>
    <property type="molecule type" value="Genomic_DNA"/>
</dbReference>
<evidence type="ECO:0000256" key="1">
    <source>
        <dbReference type="SAM" id="MobiDB-lite"/>
    </source>
</evidence>
<evidence type="ECO:0008006" key="3">
    <source>
        <dbReference type="Google" id="ProtNLM"/>
    </source>
</evidence>
<evidence type="ECO:0000313" key="2">
    <source>
        <dbReference type="EMBL" id="QEA06862.1"/>
    </source>
</evidence>
<organism evidence="2">
    <name type="scientific">uncultured organism</name>
    <dbReference type="NCBI Taxonomy" id="155900"/>
    <lineage>
        <taxon>unclassified sequences</taxon>
        <taxon>environmental samples</taxon>
    </lineage>
</organism>
<protein>
    <recommendedName>
        <fullName evidence="3">NACHT domain-containing protein</fullName>
    </recommendedName>
</protein>
<proteinExistence type="predicted"/>
<feature type="region of interest" description="Disordered" evidence="1">
    <location>
        <begin position="1"/>
        <end position="25"/>
    </location>
</feature>
<dbReference type="PRINTS" id="PR00364">
    <property type="entry name" value="DISEASERSIST"/>
</dbReference>
<accession>A0A5B8RH56</accession>
<name>A0A5B8RH56_9ZZZZ</name>
<dbReference type="AlphaFoldDB" id="A0A5B8RH56"/>
<dbReference type="InterPro" id="IPR027417">
    <property type="entry name" value="P-loop_NTPase"/>
</dbReference>
<sequence length="631" mass="70377">MSIGEAAHVRGRKPGAPRFDHDMSDSERRSIENALWLCRNCHGKIDKDDAPYSVEKLYEVRRKAEEQARLRQGVPDSLPAAPLLNHLPQCWCHETTNDETFVRRSAESQTIGEWLGDSAVRIVSIIGIGGAGKTALVGHWLRMETVECHRAVRGLFYWSFYVNKDVDNFLRRLLRFVEEVDPTQDFHLDRDDPLAILERRFTKLPPLILVLDGLEVLQEAVSEGKAYGTFIDAKLRDFLQLVAYVGSPWLCVITSRFPITDLERTPGAKALRLDRLTLEEGAQLLAHNGVLGTDADRREVTQYLEGHPLVLRVFAASIPRERRITPRQHLLHVFHDGDANDPFRDKLERLLNFYSASLDDHQRAILQGLSIFRSPVPKSTLEIIAPVLVGERVVQEREAFALVVDLNRLATSGLVVRDRRGSEDVYACHPIVRDHFRLVLLAEGGKSQAAVDMLTSRPDDLGIEGASTIEPLLLACEALLLARDTRGAFEIYLTRFGKGRVFLTRGLPREGKRFYDAVLAVSAIPTLLGRGRDLDRAHFRNGAIYFDILLGEYADAADLIQDELGHAAGSRTASPHLHAARLAFCQGEYASAVDSADAAIRAKLQGGARALLHAQGLYLRLKSLLALGLDT</sequence>
<dbReference type="SUPFAM" id="SSF52540">
    <property type="entry name" value="P-loop containing nucleoside triphosphate hydrolases"/>
    <property type="match status" value="1"/>
</dbReference>
<reference evidence="2" key="1">
    <citation type="submission" date="2019-06" db="EMBL/GenBank/DDBJ databases">
        <authorList>
            <person name="Murdoch R.W."/>
            <person name="Fathepure B."/>
        </authorList>
    </citation>
    <scope>NUCLEOTIDE SEQUENCE</scope>
</reference>
<dbReference type="Gene3D" id="3.40.50.300">
    <property type="entry name" value="P-loop containing nucleotide triphosphate hydrolases"/>
    <property type="match status" value="1"/>
</dbReference>